<dbReference type="OrthoDB" id="9798934at2"/>
<gene>
    <name evidence="6" type="ORF">DBZ36_08715</name>
</gene>
<comment type="caution">
    <text evidence="6">The sequence shown here is derived from an EMBL/GenBank/DDBJ whole genome shotgun (WGS) entry which is preliminary data.</text>
</comment>
<keyword evidence="7" id="KW-1185">Reference proteome</keyword>
<dbReference type="GO" id="GO:0003700">
    <property type="term" value="F:DNA-binding transcription factor activity"/>
    <property type="evidence" value="ECO:0007669"/>
    <property type="project" value="TreeGrafter"/>
</dbReference>
<evidence type="ECO:0000256" key="4">
    <source>
        <dbReference type="ARBA" id="ARBA00023163"/>
    </source>
</evidence>
<evidence type="ECO:0000256" key="3">
    <source>
        <dbReference type="ARBA" id="ARBA00023125"/>
    </source>
</evidence>
<dbReference type="SUPFAM" id="SSF47413">
    <property type="entry name" value="lambda repressor-like DNA-binding domains"/>
    <property type="match status" value="1"/>
</dbReference>
<sequence>MPTIKEVALLAGVSTATVSRAMMNPQQVAEKTRRKVEAAIAEVGYSPNAIARNLRTSESKTIVVIIPDIENMFFAKIVRGIQTIAQQQGYKVLLGDTVHNATLANDYLELVRSKQADGVISLTAELPKVLQHGTSMPMVMACEYFPDFPIPTVRIDNQAAAYQAVKYLLELGHKQIAYISGPLDNPICIARSAGYRQAMQEAGYSINELAKEEGDFSFHSGHAAFERLHRQYKMSALFCFNDMMALGAMRSAISLGLKVPDDLSIVGMDDLLFSQYTDPQLTTIMQPQTLIGETAMQILIKILNAKTVHQDNVLQTQLLVRSSSRRYQKL</sequence>
<dbReference type="CDD" id="cd01392">
    <property type="entry name" value="HTH_LacI"/>
    <property type="match status" value="1"/>
</dbReference>
<dbReference type="PROSITE" id="PS00356">
    <property type="entry name" value="HTH_LACI_1"/>
    <property type="match status" value="1"/>
</dbReference>
<evidence type="ECO:0000313" key="7">
    <source>
        <dbReference type="Proteomes" id="UP000286482"/>
    </source>
</evidence>
<dbReference type="PANTHER" id="PTHR30146">
    <property type="entry name" value="LACI-RELATED TRANSCRIPTIONAL REPRESSOR"/>
    <property type="match status" value="1"/>
</dbReference>
<dbReference type="EMBL" id="RAQO01000005">
    <property type="protein sequence ID" value="RKF18482.1"/>
    <property type="molecule type" value="Genomic_DNA"/>
</dbReference>
<dbReference type="PANTHER" id="PTHR30146:SF151">
    <property type="entry name" value="HTH-TYPE TRANSCRIPTIONAL REPRESSOR CYTR"/>
    <property type="match status" value="1"/>
</dbReference>
<dbReference type="Gene3D" id="3.40.50.2300">
    <property type="match status" value="2"/>
</dbReference>
<name>A0A420ECY0_9ALTE</name>
<dbReference type="PROSITE" id="PS50932">
    <property type="entry name" value="HTH_LACI_2"/>
    <property type="match status" value="1"/>
</dbReference>
<dbReference type="GO" id="GO:0000976">
    <property type="term" value="F:transcription cis-regulatory region binding"/>
    <property type="evidence" value="ECO:0007669"/>
    <property type="project" value="TreeGrafter"/>
</dbReference>
<keyword evidence="4" id="KW-0804">Transcription</keyword>
<protein>
    <submittedName>
        <fullName evidence="6">LacI family transcriptional regulator</fullName>
    </submittedName>
</protein>
<keyword evidence="2" id="KW-0805">Transcription regulation</keyword>
<dbReference type="Pfam" id="PF00532">
    <property type="entry name" value="Peripla_BP_1"/>
    <property type="match status" value="1"/>
</dbReference>
<proteinExistence type="predicted"/>
<keyword evidence="1" id="KW-0678">Repressor</keyword>
<dbReference type="InterPro" id="IPR000843">
    <property type="entry name" value="HTH_LacI"/>
</dbReference>
<feature type="domain" description="HTH lacI-type" evidence="5">
    <location>
        <begin position="2"/>
        <end position="56"/>
    </location>
</feature>
<dbReference type="Proteomes" id="UP000286482">
    <property type="component" value="Unassembled WGS sequence"/>
</dbReference>
<dbReference type="SMART" id="SM00354">
    <property type="entry name" value="HTH_LACI"/>
    <property type="match status" value="1"/>
</dbReference>
<dbReference type="Pfam" id="PF00356">
    <property type="entry name" value="LacI"/>
    <property type="match status" value="1"/>
</dbReference>
<evidence type="ECO:0000256" key="1">
    <source>
        <dbReference type="ARBA" id="ARBA00022491"/>
    </source>
</evidence>
<dbReference type="InterPro" id="IPR028082">
    <property type="entry name" value="Peripla_BP_I"/>
</dbReference>
<dbReference type="RefSeq" id="WP_120354561.1">
    <property type="nucleotide sequence ID" value="NZ_RAQO01000005.1"/>
</dbReference>
<evidence type="ECO:0000256" key="2">
    <source>
        <dbReference type="ARBA" id="ARBA00023015"/>
    </source>
</evidence>
<dbReference type="InterPro" id="IPR010982">
    <property type="entry name" value="Lambda_DNA-bd_dom_sf"/>
</dbReference>
<dbReference type="CDD" id="cd06284">
    <property type="entry name" value="PBP1_LacI-like"/>
    <property type="match status" value="1"/>
</dbReference>
<dbReference type="SUPFAM" id="SSF53822">
    <property type="entry name" value="Periplasmic binding protein-like I"/>
    <property type="match status" value="1"/>
</dbReference>
<evidence type="ECO:0000313" key="6">
    <source>
        <dbReference type="EMBL" id="RKF18482.1"/>
    </source>
</evidence>
<accession>A0A420ECY0</accession>
<dbReference type="Gene3D" id="1.10.260.40">
    <property type="entry name" value="lambda repressor-like DNA-binding domains"/>
    <property type="match status" value="1"/>
</dbReference>
<dbReference type="AlphaFoldDB" id="A0A420ECY0"/>
<dbReference type="InterPro" id="IPR001761">
    <property type="entry name" value="Peripla_BP/Lac1_sug-bd_dom"/>
</dbReference>
<keyword evidence="3" id="KW-0238">DNA-binding</keyword>
<evidence type="ECO:0000259" key="5">
    <source>
        <dbReference type="PROSITE" id="PS50932"/>
    </source>
</evidence>
<reference evidence="6 7" key="1">
    <citation type="submission" date="2018-09" db="EMBL/GenBank/DDBJ databases">
        <authorList>
            <person name="Wang Z."/>
        </authorList>
    </citation>
    <scope>NUCLEOTIDE SEQUENCE [LARGE SCALE GENOMIC DNA]</scope>
    <source>
        <strain evidence="6 7">ALS 81</strain>
    </source>
</reference>
<organism evidence="6 7">
    <name type="scientific">Alginatibacterium sediminis</name>
    <dbReference type="NCBI Taxonomy" id="2164068"/>
    <lineage>
        <taxon>Bacteria</taxon>
        <taxon>Pseudomonadati</taxon>
        <taxon>Pseudomonadota</taxon>
        <taxon>Gammaproteobacteria</taxon>
        <taxon>Alteromonadales</taxon>
        <taxon>Alteromonadaceae</taxon>
        <taxon>Alginatibacterium</taxon>
    </lineage>
</organism>